<dbReference type="GO" id="GO:0000976">
    <property type="term" value="F:transcription cis-regulatory region binding"/>
    <property type="evidence" value="ECO:0007669"/>
    <property type="project" value="TreeGrafter"/>
</dbReference>
<dbReference type="InterPro" id="IPR036390">
    <property type="entry name" value="WH_DNA-bd_sf"/>
</dbReference>
<dbReference type="EMBL" id="AZSI01000007">
    <property type="protein sequence ID" value="KEY63518.1"/>
    <property type="molecule type" value="Genomic_DNA"/>
</dbReference>
<dbReference type="PANTHER" id="PTHR30126:SF40">
    <property type="entry name" value="HTH-TYPE TRANSCRIPTIONAL REGULATOR GLTR"/>
    <property type="match status" value="1"/>
</dbReference>
<dbReference type="SUPFAM" id="SSF46785">
    <property type="entry name" value="Winged helix' DNA-binding domain"/>
    <property type="match status" value="1"/>
</dbReference>
<reference evidence="6 7" key="1">
    <citation type="submission" date="2014-06" db="EMBL/GenBank/DDBJ databases">
        <title>Draft genome sequence of the putrescine producing strain Lactococcus lactis subsp cremoris GE214.</title>
        <authorList>
            <person name="Ladero V."/>
            <person name="Linares D.M."/>
            <person name="del Rio B."/>
            <person name="Mayo B."/>
            <person name="Martin M.C."/>
            <person name="Fernandez M."/>
            <person name="Alvarez M.A."/>
        </authorList>
    </citation>
    <scope>NUCLEOTIDE SEQUENCE [LARGE SCALE GENOMIC DNA]</scope>
    <source>
        <strain evidence="6 7">GE214</strain>
    </source>
</reference>
<sequence length="295" mass="33860">MAVFARWPCDFYMTFQHLSIENMQLFVTVADNSSISRAAEQLFIDASSVSRKISLIEEELSNQLFIRSNQGVALTDTGIIFYNFCQETLKNLSELFEHLSVSSSLSQLKIGTYDSVSVGLYQDFFSENFSKIGAVKISNQIDNLIQSFNNNQLNTLIIDDEFSKFLTGNFYEKSLAKEAFYLVSHQKFANSFDSKNWKQLELFLNPKSCPIHQKLLALCPKENLPKIHEIEYTASPLSFLVSSNQATILPESSLKKYASENFYFQKLPENFNRNLVIFSRTLSDQELFLRKNNTQ</sequence>
<evidence type="ECO:0000256" key="3">
    <source>
        <dbReference type="ARBA" id="ARBA00023125"/>
    </source>
</evidence>
<dbReference type="InterPro" id="IPR000847">
    <property type="entry name" value="LysR_HTH_N"/>
</dbReference>
<dbReference type="InterPro" id="IPR036388">
    <property type="entry name" value="WH-like_DNA-bd_sf"/>
</dbReference>
<dbReference type="Pfam" id="PF00126">
    <property type="entry name" value="HTH_1"/>
    <property type="match status" value="1"/>
</dbReference>
<dbReference type="RefSeq" id="WP_042747676.1">
    <property type="nucleotide sequence ID" value="NZ_AZSI01000007.1"/>
</dbReference>
<keyword evidence="3" id="KW-0238">DNA-binding</keyword>
<comment type="caution">
    <text evidence="6">The sequence shown here is derived from an EMBL/GenBank/DDBJ whole genome shotgun (WGS) entry which is preliminary data.</text>
</comment>
<dbReference type="Proteomes" id="UP000028401">
    <property type="component" value="Unassembled WGS sequence"/>
</dbReference>
<evidence type="ECO:0000313" key="7">
    <source>
        <dbReference type="Proteomes" id="UP000028401"/>
    </source>
</evidence>
<organism evidence="6 7">
    <name type="scientific">Lactococcus cremoris subsp. cremoris GE214</name>
    <dbReference type="NCBI Taxonomy" id="1415168"/>
    <lineage>
        <taxon>Bacteria</taxon>
        <taxon>Bacillati</taxon>
        <taxon>Bacillota</taxon>
        <taxon>Bacilli</taxon>
        <taxon>Lactobacillales</taxon>
        <taxon>Streptococcaceae</taxon>
        <taxon>Lactococcus</taxon>
        <taxon>Lactococcus cremoris subsp. cremoris</taxon>
    </lineage>
</organism>
<dbReference type="Gene3D" id="1.10.10.10">
    <property type="entry name" value="Winged helix-like DNA-binding domain superfamily/Winged helix DNA-binding domain"/>
    <property type="match status" value="1"/>
</dbReference>
<dbReference type="PANTHER" id="PTHR30126">
    <property type="entry name" value="HTH-TYPE TRANSCRIPTIONAL REGULATOR"/>
    <property type="match status" value="1"/>
</dbReference>
<evidence type="ECO:0000259" key="5">
    <source>
        <dbReference type="PROSITE" id="PS50931"/>
    </source>
</evidence>
<protein>
    <recommendedName>
        <fullName evidence="5">HTH lysR-type domain-containing protein</fullName>
    </recommendedName>
</protein>
<feature type="domain" description="HTH lysR-type" evidence="5">
    <location>
        <begin position="18"/>
        <end position="75"/>
    </location>
</feature>
<name>A0A084ADY9_LACLC</name>
<comment type="similarity">
    <text evidence="1">Belongs to the LysR transcriptional regulatory family.</text>
</comment>
<proteinExistence type="inferred from homology"/>
<dbReference type="PATRIC" id="fig|1415168.3.peg.306"/>
<dbReference type="GO" id="GO:0003700">
    <property type="term" value="F:DNA-binding transcription factor activity"/>
    <property type="evidence" value="ECO:0007669"/>
    <property type="project" value="InterPro"/>
</dbReference>
<keyword evidence="4" id="KW-0804">Transcription</keyword>
<dbReference type="AlphaFoldDB" id="A0A084ADY9"/>
<evidence type="ECO:0000313" key="6">
    <source>
        <dbReference type="EMBL" id="KEY63518.1"/>
    </source>
</evidence>
<evidence type="ECO:0000256" key="4">
    <source>
        <dbReference type="ARBA" id="ARBA00023163"/>
    </source>
</evidence>
<accession>A0A084ADY9</accession>
<evidence type="ECO:0000256" key="1">
    <source>
        <dbReference type="ARBA" id="ARBA00009437"/>
    </source>
</evidence>
<keyword evidence="2" id="KW-0805">Transcription regulation</keyword>
<dbReference type="PROSITE" id="PS50931">
    <property type="entry name" value="HTH_LYSR"/>
    <property type="match status" value="1"/>
</dbReference>
<evidence type="ECO:0000256" key="2">
    <source>
        <dbReference type="ARBA" id="ARBA00023015"/>
    </source>
</evidence>
<gene>
    <name evidence="6" type="ORF">U725_00293</name>
</gene>